<evidence type="ECO:0000259" key="1">
    <source>
        <dbReference type="Pfam" id="PF08291"/>
    </source>
</evidence>
<dbReference type="InterPro" id="IPR013230">
    <property type="entry name" value="Peptidase_M15A_C"/>
</dbReference>
<reference evidence="3" key="1">
    <citation type="journal article" date="2019" name="Int. J. Syst. Evol. Microbiol.">
        <title>The Global Catalogue of Microorganisms (GCM) 10K type strain sequencing project: providing services to taxonomists for standard genome sequencing and annotation.</title>
        <authorList>
            <consortium name="The Broad Institute Genomics Platform"/>
            <consortium name="The Broad Institute Genome Sequencing Center for Infectious Disease"/>
            <person name="Wu L."/>
            <person name="Ma J."/>
        </authorList>
    </citation>
    <scope>NUCLEOTIDE SEQUENCE [LARGE SCALE GENOMIC DNA]</scope>
    <source>
        <strain evidence="3">NBRC 105857</strain>
    </source>
</reference>
<keyword evidence="3" id="KW-1185">Reference proteome</keyword>
<dbReference type="Proteomes" id="UP001156664">
    <property type="component" value="Unassembled WGS sequence"/>
</dbReference>
<accession>A0ABQ5YQY6</accession>
<dbReference type="EMBL" id="BSOJ01000006">
    <property type="protein sequence ID" value="GLR25264.1"/>
    <property type="molecule type" value="Genomic_DNA"/>
</dbReference>
<feature type="domain" description="Peptidase M15A C-terminal" evidence="1">
    <location>
        <begin position="29"/>
        <end position="134"/>
    </location>
</feature>
<evidence type="ECO:0000313" key="2">
    <source>
        <dbReference type="EMBL" id="GLR25264.1"/>
    </source>
</evidence>
<evidence type="ECO:0000313" key="3">
    <source>
        <dbReference type="Proteomes" id="UP001156664"/>
    </source>
</evidence>
<dbReference type="InterPro" id="IPR009045">
    <property type="entry name" value="Zn_M74/Hedgehog-like"/>
</dbReference>
<dbReference type="Pfam" id="PF08291">
    <property type="entry name" value="Peptidase_M15_3"/>
    <property type="match status" value="1"/>
</dbReference>
<protein>
    <submittedName>
        <fullName evidence="2">Peptidase M15</fullName>
    </submittedName>
</protein>
<dbReference type="SUPFAM" id="SSF55166">
    <property type="entry name" value="Hedgehog/DD-peptidase"/>
    <property type="match status" value="1"/>
</dbReference>
<gene>
    <name evidence="2" type="ORF">GCM10007875_03520</name>
</gene>
<name>A0ABQ5YQY6_9BURK</name>
<organism evidence="2 3">
    <name type="scientific">Limnobacter litoralis</name>
    <dbReference type="NCBI Taxonomy" id="481366"/>
    <lineage>
        <taxon>Bacteria</taxon>
        <taxon>Pseudomonadati</taxon>
        <taxon>Pseudomonadota</taxon>
        <taxon>Betaproteobacteria</taxon>
        <taxon>Burkholderiales</taxon>
        <taxon>Burkholderiaceae</taxon>
        <taxon>Limnobacter</taxon>
    </lineage>
</organism>
<proteinExistence type="predicted"/>
<comment type="caution">
    <text evidence="2">The sequence shown here is derived from an EMBL/GenBank/DDBJ whole genome shotgun (WGS) entry which is preliminary data.</text>
</comment>
<sequence length="163" mass="17902">MTCKMLNPDVDHDDFHPAFGEAILCHSDTAKRCGLDNVCPAPLKDNLRRLSRLLGQIESLLPDSARLCITSGFRSTALNEKVGGVENSQHTLGQAADIACPAYGTPYSLACAIRDSGLEFDQLIIEFNRWVHVSVPSAEQPARRQCLSIFNADEGYLEGLIER</sequence>
<dbReference type="Gene3D" id="3.30.1380.10">
    <property type="match status" value="1"/>
</dbReference>